<dbReference type="PANTHER" id="PTHR42907:SF1">
    <property type="entry name" value="FMN-LINKED OXIDOREDUCTASES SUPERFAMILY PROTEIN"/>
    <property type="match status" value="1"/>
</dbReference>
<gene>
    <name evidence="11" type="primary">g5979</name>
    <name evidence="11" type="ORF">VP750_LOCUS5119</name>
</gene>
<dbReference type="CDD" id="cd02801">
    <property type="entry name" value="DUS_like_FMN"/>
    <property type="match status" value="1"/>
</dbReference>
<evidence type="ECO:0000259" key="10">
    <source>
        <dbReference type="Pfam" id="PF01207"/>
    </source>
</evidence>
<keyword evidence="2" id="KW-0820">tRNA-binding</keyword>
<dbReference type="Proteomes" id="UP001497392">
    <property type="component" value="Unassembled WGS sequence"/>
</dbReference>
<organism evidence="11 12">
    <name type="scientific">Coccomyxa viridis</name>
    <dbReference type="NCBI Taxonomy" id="1274662"/>
    <lineage>
        <taxon>Eukaryota</taxon>
        <taxon>Viridiplantae</taxon>
        <taxon>Chlorophyta</taxon>
        <taxon>core chlorophytes</taxon>
        <taxon>Trebouxiophyceae</taxon>
        <taxon>Trebouxiophyceae incertae sedis</taxon>
        <taxon>Coccomyxaceae</taxon>
        <taxon>Coccomyxa</taxon>
    </lineage>
</organism>
<dbReference type="PANTHER" id="PTHR42907">
    <property type="entry name" value="FMN-LINKED OXIDOREDUCTASES SUPERFAMILY PROTEIN"/>
    <property type="match status" value="1"/>
</dbReference>
<accession>A0ABP1FU99</accession>
<feature type="region of interest" description="Disordered" evidence="9">
    <location>
        <begin position="340"/>
        <end position="364"/>
    </location>
</feature>
<evidence type="ECO:0000256" key="7">
    <source>
        <dbReference type="ARBA" id="ARBA00022884"/>
    </source>
</evidence>
<comment type="cofactor">
    <cofactor evidence="1">
        <name>FMN</name>
        <dbReference type="ChEBI" id="CHEBI:58210"/>
    </cofactor>
</comment>
<evidence type="ECO:0000313" key="11">
    <source>
        <dbReference type="EMBL" id="CAL5223460.1"/>
    </source>
</evidence>
<comment type="caution">
    <text evidence="11">The sequence shown here is derived from an EMBL/GenBank/DDBJ whole genome shotgun (WGS) entry which is preliminary data.</text>
</comment>
<dbReference type="Gene3D" id="1.20.120.1460">
    <property type="match status" value="1"/>
</dbReference>
<evidence type="ECO:0000256" key="8">
    <source>
        <dbReference type="ARBA" id="ARBA00023002"/>
    </source>
</evidence>
<feature type="compositionally biased region" description="Low complexity" evidence="9">
    <location>
        <begin position="341"/>
        <end position="350"/>
    </location>
</feature>
<feature type="domain" description="DUS-like FMN-binding" evidence="10">
    <location>
        <begin position="1"/>
        <end position="316"/>
    </location>
</feature>
<dbReference type="InterPro" id="IPR013785">
    <property type="entry name" value="Aldolase_TIM"/>
</dbReference>
<keyword evidence="3" id="KW-0285">Flavoprotein</keyword>
<dbReference type="InterPro" id="IPR018517">
    <property type="entry name" value="tRNA_hU_synthase_CS"/>
</dbReference>
<keyword evidence="4" id="KW-0288">FMN</keyword>
<dbReference type="EMBL" id="CAXHTA020000008">
    <property type="protein sequence ID" value="CAL5223460.1"/>
    <property type="molecule type" value="Genomic_DNA"/>
</dbReference>
<dbReference type="Gene3D" id="3.20.20.70">
    <property type="entry name" value="Aldolase class I"/>
    <property type="match status" value="1"/>
</dbReference>
<dbReference type="InterPro" id="IPR035587">
    <property type="entry name" value="DUS-like_FMN-bd"/>
</dbReference>
<evidence type="ECO:0000256" key="9">
    <source>
        <dbReference type="SAM" id="MobiDB-lite"/>
    </source>
</evidence>
<reference evidence="11 12" key="1">
    <citation type="submission" date="2024-06" db="EMBL/GenBank/DDBJ databases">
        <authorList>
            <person name="Kraege A."/>
            <person name="Thomma B."/>
        </authorList>
    </citation>
    <scope>NUCLEOTIDE SEQUENCE [LARGE SCALE GENOMIC DNA]</scope>
</reference>
<dbReference type="PROSITE" id="PS01136">
    <property type="entry name" value="UPF0034"/>
    <property type="match status" value="1"/>
</dbReference>
<sequence>MDWTDIHYRQLARLISRHTWLYTEMVVDMTILHSPHTDKHLYFPSEQRPIVCQLGGSNPEKLAAAARIAAGYGYDEINLNCGCPSDRVAGAGCFGASLMLQPEAVGDGCRAMEEATGTEVTVKCRLGVDDVDSYEELCHFIRTVSERSGVRHFIMHARKCLLSGLSPAQNRTVPPLRREWVWALKRDFPELEFSLNGVVQDCHEAAAALQHEEAGAQLHGVMIGRAAYHGPWACLGNADMAVFGAASNAAANRREVLARYGEYGDSILGRFGVKDDGHKIPNVRAVIKPLIGLFYGEPGGRRWRNAIDRVLLQKPATVSEVIQEALKTIPDHVLDAPPPQLDALPTFSLPEPLPPPHSALAHAGGGVSSLNAALLPKSVADPAGASEEHSREQQQAALLGTSQAIADIREATAASRQPEHAAAVSMSGSGGEGTAEAKRLRLDSCAAGDVPGAGAAEDHSGVALDPHHIEGQSTLEQGLQHAQEEGIDAAMALEQHPEQTGKHRPYLEKGRVLVSA</sequence>
<keyword evidence="5" id="KW-0819">tRNA processing</keyword>
<evidence type="ECO:0000256" key="1">
    <source>
        <dbReference type="ARBA" id="ARBA00001917"/>
    </source>
</evidence>
<dbReference type="SUPFAM" id="SSF51395">
    <property type="entry name" value="FMN-linked oxidoreductases"/>
    <property type="match status" value="1"/>
</dbReference>
<evidence type="ECO:0000256" key="5">
    <source>
        <dbReference type="ARBA" id="ARBA00022694"/>
    </source>
</evidence>
<dbReference type="InterPro" id="IPR004653">
    <property type="entry name" value="DusA"/>
</dbReference>
<keyword evidence="7" id="KW-0694">RNA-binding</keyword>
<proteinExistence type="predicted"/>
<keyword evidence="12" id="KW-1185">Reference proteome</keyword>
<evidence type="ECO:0000256" key="2">
    <source>
        <dbReference type="ARBA" id="ARBA00022555"/>
    </source>
</evidence>
<keyword evidence="8" id="KW-0560">Oxidoreductase</keyword>
<keyword evidence="6" id="KW-0521">NADP</keyword>
<dbReference type="Pfam" id="PF01207">
    <property type="entry name" value="Dus"/>
    <property type="match status" value="1"/>
</dbReference>
<dbReference type="NCBIfam" id="NF008774">
    <property type="entry name" value="PRK11815.1"/>
    <property type="match status" value="1"/>
</dbReference>
<evidence type="ECO:0000256" key="6">
    <source>
        <dbReference type="ARBA" id="ARBA00022857"/>
    </source>
</evidence>
<protein>
    <submittedName>
        <fullName evidence="11">G5979 protein</fullName>
    </submittedName>
</protein>
<evidence type="ECO:0000256" key="3">
    <source>
        <dbReference type="ARBA" id="ARBA00022630"/>
    </source>
</evidence>
<evidence type="ECO:0000256" key="4">
    <source>
        <dbReference type="ARBA" id="ARBA00022643"/>
    </source>
</evidence>
<evidence type="ECO:0000313" key="12">
    <source>
        <dbReference type="Proteomes" id="UP001497392"/>
    </source>
</evidence>
<name>A0ABP1FU99_9CHLO</name>